<dbReference type="RefSeq" id="WP_014511175.1">
    <property type="nucleotide sequence ID" value="NC_017273.1"/>
</dbReference>
<name>F6DJG0_THETG</name>
<evidence type="ECO:0000313" key="10">
    <source>
        <dbReference type="Proteomes" id="UP000009233"/>
    </source>
</evidence>
<protein>
    <submittedName>
        <fullName evidence="9">Small multidrug resistance protein</fullName>
    </submittedName>
</protein>
<reference evidence="9 10" key="1">
    <citation type="submission" date="2011-05" db="EMBL/GenBank/DDBJ databases">
        <title>Complete sequence of plasmid of Thermus thermophilus SG0.5JP17-16.</title>
        <authorList>
            <consortium name="US DOE Joint Genome Institute"/>
            <person name="Lucas S."/>
            <person name="Han J."/>
            <person name="Lapidus A."/>
            <person name="Cheng J.-F."/>
            <person name="Goodwin L."/>
            <person name="Pitluck S."/>
            <person name="Peters L."/>
            <person name="Mikhailova N."/>
            <person name="Teshima H."/>
            <person name="Han C."/>
            <person name="Tapia R."/>
            <person name="Land M."/>
            <person name="Hauser L."/>
            <person name="Kyrpides N."/>
            <person name="Ivanova N."/>
            <person name="Pagani I."/>
            <person name="Allgaier M."/>
            <person name="Hugenholtz P."/>
            <person name="Singer S."/>
            <person name="Gladden J."/>
            <person name="Woyke T."/>
        </authorList>
    </citation>
    <scope>NUCLEOTIDE SEQUENCE [LARGE SCALE GENOMIC DNA]</scope>
    <source>
        <strain evidence="9 10">SG0.5JP17-16</strain>
        <plasmid evidence="10">Plasmid pTHTHE1601</plasmid>
    </source>
</reference>
<dbReference type="GO" id="GO:0005886">
    <property type="term" value="C:plasma membrane"/>
    <property type="evidence" value="ECO:0007669"/>
    <property type="project" value="UniProtKB-SubCell"/>
</dbReference>
<proteinExistence type="inferred from homology"/>
<dbReference type="SUPFAM" id="SSF103481">
    <property type="entry name" value="Multidrug resistance efflux transporter EmrE"/>
    <property type="match status" value="1"/>
</dbReference>
<evidence type="ECO:0000256" key="7">
    <source>
        <dbReference type="RuleBase" id="RU003942"/>
    </source>
</evidence>
<keyword evidence="2" id="KW-0813">Transport</keyword>
<keyword evidence="6 8" id="KW-0472">Membrane</keyword>
<evidence type="ECO:0000256" key="2">
    <source>
        <dbReference type="ARBA" id="ARBA00022448"/>
    </source>
</evidence>
<feature type="transmembrane region" description="Helical" evidence="8">
    <location>
        <begin position="86"/>
        <end position="105"/>
    </location>
</feature>
<sequence length="109" mass="11199">MSGWGYLALALIFEVVGAVSLKASGGFTRFWPTVGVVVGYGLTFYLVALSLRDLPLSLAYAVWAGGGTALVALAGWLLYREALTGMAALGLALVVIGIFLIKGFGGGEG</sequence>
<dbReference type="AlphaFoldDB" id="F6DJG0"/>
<keyword evidence="4 7" id="KW-0812">Transmembrane</keyword>
<dbReference type="EMBL" id="CP002778">
    <property type="protein sequence ID" value="AEG34557.1"/>
    <property type="molecule type" value="Genomic_DNA"/>
</dbReference>
<dbReference type="Pfam" id="PF00893">
    <property type="entry name" value="Multi_Drug_Res"/>
    <property type="match status" value="1"/>
</dbReference>
<evidence type="ECO:0000256" key="3">
    <source>
        <dbReference type="ARBA" id="ARBA00022475"/>
    </source>
</evidence>
<dbReference type="FunFam" id="1.10.3730.20:FF:000001">
    <property type="entry name" value="Quaternary ammonium compound resistance transporter SugE"/>
    <property type="match status" value="1"/>
</dbReference>
<evidence type="ECO:0000256" key="6">
    <source>
        <dbReference type="ARBA" id="ARBA00023136"/>
    </source>
</evidence>
<keyword evidence="5 8" id="KW-1133">Transmembrane helix</keyword>
<dbReference type="HOGENOM" id="CLU_133067_0_2_0"/>
<accession>F6DJG0</accession>
<dbReference type="KEGG" id="tts:Ththe16_2187"/>
<comment type="similarity">
    <text evidence="7">Belongs to the drug/metabolite transporter (DMT) superfamily. Small multidrug resistance (SMR) (TC 2.A.7.1) family.</text>
</comment>
<dbReference type="Gene3D" id="1.10.3730.20">
    <property type="match status" value="1"/>
</dbReference>
<evidence type="ECO:0000256" key="8">
    <source>
        <dbReference type="SAM" id="Phobius"/>
    </source>
</evidence>
<evidence type="ECO:0000256" key="1">
    <source>
        <dbReference type="ARBA" id="ARBA00004651"/>
    </source>
</evidence>
<comment type="subcellular location">
    <subcellularLocation>
        <location evidence="1 7">Cell membrane</location>
        <topology evidence="1 7">Multi-pass membrane protein</topology>
    </subcellularLocation>
</comment>
<geneLocation type="plasmid" evidence="9 10">
    <name>pTHTHE1601</name>
</geneLocation>
<dbReference type="PANTHER" id="PTHR30561:SF1">
    <property type="entry name" value="MULTIDRUG TRANSPORTER EMRE"/>
    <property type="match status" value="1"/>
</dbReference>
<evidence type="ECO:0000313" key="9">
    <source>
        <dbReference type="EMBL" id="AEG34557.1"/>
    </source>
</evidence>
<dbReference type="Proteomes" id="UP000009233">
    <property type="component" value="Plasmid pTHTHE1601"/>
</dbReference>
<dbReference type="InterPro" id="IPR045324">
    <property type="entry name" value="Small_multidrug_res"/>
</dbReference>
<keyword evidence="9" id="KW-0614">Plasmid</keyword>
<gene>
    <name evidence="9" type="ordered locus">Ththe16_2187</name>
</gene>
<keyword evidence="3" id="KW-1003">Cell membrane</keyword>
<feature type="transmembrane region" description="Helical" evidence="8">
    <location>
        <begin position="57"/>
        <end position="79"/>
    </location>
</feature>
<evidence type="ECO:0000256" key="5">
    <source>
        <dbReference type="ARBA" id="ARBA00022989"/>
    </source>
</evidence>
<evidence type="ECO:0000256" key="4">
    <source>
        <dbReference type="ARBA" id="ARBA00022692"/>
    </source>
</evidence>
<dbReference type="PATRIC" id="fig|762633.3.peg.2190"/>
<dbReference type="GO" id="GO:0022857">
    <property type="term" value="F:transmembrane transporter activity"/>
    <property type="evidence" value="ECO:0007669"/>
    <property type="project" value="InterPro"/>
</dbReference>
<dbReference type="InterPro" id="IPR000390">
    <property type="entry name" value="Small_drug/metabolite_transptr"/>
</dbReference>
<dbReference type="PANTHER" id="PTHR30561">
    <property type="entry name" value="SMR FAMILY PROTON-DEPENDENT DRUG EFFLUX TRANSPORTER SUGE"/>
    <property type="match status" value="1"/>
</dbReference>
<feature type="transmembrane region" description="Helical" evidence="8">
    <location>
        <begin position="30"/>
        <end position="51"/>
    </location>
</feature>
<dbReference type="InterPro" id="IPR037185">
    <property type="entry name" value="EmrE-like"/>
</dbReference>
<organism evidence="9 10">
    <name type="scientific">Thermus thermophilus (strain SG0.5JP17-16)</name>
    <dbReference type="NCBI Taxonomy" id="762633"/>
    <lineage>
        <taxon>Bacteria</taxon>
        <taxon>Thermotogati</taxon>
        <taxon>Deinococcota</taxon>
        <taxon>Deinococci</taxon>
        <taxon>Thermales</taxon>
        <taxon>Thermaceae</taxon>
        <taxon>Thermus</taxon>
    </lineage>
</organism>